<dbReference type="CDD" id="cd00093">
    <property type="entry name" value="HTH_XRE"/>
    <property type="match status" value="1"/>
</dbReference>
<dbReference type="InterPro" id="IPR015927">
    <property type="entry name" value="Peptidase_S24_S26A/B/C"/>
</dbReference>
<dbReference type="InterPro" id="IPR001387">
    <property type="entry name" value="Cro/C1-type_HTH"/>
</dbReference>
<dbReference type="Gene3D" id="2.10.109.10">
    <property type="entry name" value="Umud Fragment, subunit A"/>
    <property type="match status" value="1"/>
</dbReference>
<proteinExistence type="predicted"/>
<name>A0A5E7ZZV9_9SPHN</name>
<dbReference type="SUPFAM" id="SSF51306">
    <property type="entry name" value="LexA/Signal peptidase"/>
    <property type="match status" value="1"/>
</dbReference>
<organism evidence="5 6">
    <name type="scientific">Sphingomonas aurantiaca</name>
    <dbReference type="NCBI Taxonomy" id="185949"/>
    <lineage>
        <taxon>Bacteria</taxon>
        <taxon>Pseudomonadati</taxon>
        <taxon>Pseudomonadota</taxon>
        <taxon>Alphaproteobacteria</taxon>
        <taxon>Sphingomonadales</taxon>
        <taxon>Sphingomonadaceae</taxon>
        <taxon>Sphingomonas</taxon>
    </lineage>
</organism>
<evidence type="ECO:0000313" key="6">
    <source>
        <dbReference type="Proteomes" id="UP000326857"/>
    </source>
</evidence>
<evidence type="ECO:0000256" key="1">
    <source>
        <dbReference type="ARBA" id="ARBA00023015"/>
    </source>
</evidence>
<dbReference type="Gene3D" id="1.10.260.40">
    <property type="entry name" value="lambda repressor-like DNA-binding domains"/>
    <property type="match status" value="1"/>
</dbReference>
<evidence type="ECO:0000256" key="3">
    <source>
        <dbReference type="ARBA" id="ARBA00023163"/>
    </source>
</evidence>
<dbReference type="AlphaFoldDB" id="A0A5E7ZZV9"/>
<dbReference type="PANTHER" id="PTHR40661:SF3">
    <property type="entry name" value="FELS-1 PROPHAGE TRANSCRIPTIONAL REGULATOR"/>
    <property type="match status" value="1"/>
</dbReference>
<gene>
    <name evidence="5" type="ORF">SPHINGO391_480077</name>
</gene>
<evidence type="ECO:0000256" key="2">
    <source>
        <dbReference type="ARBA" id="ARBA00023125"/>
    </source>
</evidence>
<dbReference type="CDD" id="cd06529">
    <property type="entry name" value="S24_LexA-like"/>
    <property type="match status" value="1"/>
</dbReference>
<dbReference type="Proteomes" id="UP000326857">
    <property type="component" value="Unassembled WGS sequence"/>
</dbReference>
<dbReference type="InterPro" id="IPR036286">
    <property type="entry name" value="LexA/Signal_pep-like_sf"/>
</dbReference>
<feature type="domain" description="Peptidase S24/S26A/S26B/S26C" evidence="4">
    <location>
        <begin position="123"/>
        <end position="218"/>
    </location>
</feature>
<accession>A0A5E7ZZV9</accession>
<dbReference type="PANTHER" id="PTHR40661">
    <property type="match status" value="1"/>
</dbReference>
<keyword evidence="1" id="KW-0805">Transcription regulation</keyword>
<dbReference type="Pfam" id="PF00717">
    <property type="entry name" value="Peptidase_S24"/>
    <property type="match status" value="1"/>
</dbReference>
<evidence type="ECO:0000259" key="4">
    <source>
        <dbReference type="Pfam" id="PF00717"/>
    </source>
</evidence>
<dbReference type="InterPro" id="IPR039418">
    <property type="entry name" value="LexA-like"/>
</dbReference>
<sequence>MSSAPEILKERIQAKLHELNVTAREISMAALNQPDAIRNIIRKGHMPAADRLDSIAEHLSTTADWLLGRDTGIERTFSNQALSPEAFRRLPKTLPVYGTALGADLDFGDGNGIVVNVEQTEVHMAAPTDFMARPVGVTGRPDLYVVSVSGHSMEPRFDSGQRLLVDPKRPPGVGDDVVVQLRGPTFDGEEVRHVLIKQLVRRRPGLVVLRQFNPSIEFEVPNEQVSCVHRVMRWDEAMGF</sequence>
<keyword evidence="3" id="KW-0804">Transcription</keyword>
<reference evidence="5 6" key="1">
    <citation type="submission" date="2019-09" db="EMBL/GenBank/DDBJ databases">
        <authorList>
            <person name="Dittami M. S."/>
        </authorList>
    </citation>
    <scope>NUCLEOTIDE SEQUENCE [LARGE SCALE GENOMIC DNA]</scope>
    <source>
        <strain evidence="5">SPHINGO391</strain>
    </source>
</reference>
<dbReference type="GO" id="GO:0003677">
    <property type="term" value="F:DNA binding"/>
    <property type="evidence" value="ECO:0007669"/>
    <property type="project" value="UniProtKB-KW"/>
</dbReference>
<dbReference type="EMBL" id="CABVLI010000043">
    <property type="protein sequence ID" value="VVT24245.1"/>
    <property type="molecule type" value="Genomic_DNA"/>
</dbReference>
<evidence type="ECO:0000313" key="5">
    <source>
        <dbReference type="EMBL" id="VVT24245.1"/>
    </source>
</evidence>
<keyword evidence="2" id="KW-0238">DNA-binding</keyword>
<protein>
    <recommendedName>
        <fullName evidence="4">Peptidase S24/S26A/S26B/S26C domain-containing protein</fullName>
    </recommendedName>
</protein>
<dbReference type="RefSeq" id="WP_151991519.1">
    <property type="nucleotide sequence ID" value="NZ_LR701528.1"/>
</dbReference>
<dbReference type="InterPro" id="IPR010982">
    <property type="entry name" value="Lambda_DNA-bd_dom_sf"/>
</dbReference>